<name>A0ABU9L3L4_9FLAO</name>
<dbReference type="PANTHER" id="PTHR31876:SF26">
    <property type="entry name" value="PROTEIN LIKE COV 2"/>
    <property type="match status" value="1"/>
</dbReference>
<feature type="transmembrane region" description="Helical" evidence="1">
    <location>
        <begin position="7"/>
        <end position="26"/>
    </location>
</feature>
<evidence type="ECO:0000313" key="3">
    <source>
        <dbReference type="Proteomes" id="UP001474120"/>
    </source>
</evidence>
<comment type="caution">
    <text evidence="2">The sequence shown here is derived from an EMBL/GenBank/DDBJ whole genome shotgun (WGS) entry which is preliminary data.</text>
</comment>
<keyword evidence="1" id="KW-0812">Transmembrane</keyword>
<feature type="transmembrane region" description="Helical" evidence="1">
    <location>
        <begin position="46"/>
        <end position="67"/>
    </location>
</feature>
<organism evidence="2 3">
    <name type="scientific">Lutimonas vermicola</name>
    <dbReference type="NCBI Taxonomy" id="414288"/>
    <lineage>
        <taxon>Bacteria</taxon>
        <taxon>Pseudomonadati</taxon>
        <taxon>Bacteroidota</taxon>
        <taxon>Flavobacteriia</taxon>
        <taxon>Flavobacteriales</taxon>
        <taxon>Flavobacteriaceae</taxon>
        <taxon>Lutimonas</taxon>
    </lineage>
</organism>
<evidence type="ECO:0000313" key="2">
    <source>
        <dbReference type="EMBL" id="MEL4456224.1"/>
    </source>
</evidence>
<dbReference type="EMBL" id="JBCDNA010000002">
    <property type="protein sequence ID" value="MEL4456224.1"/>
    <property type="molecule type" value="Genomic_DNA"/>
</dbReference>
<keyword evidence="1" id="KW-0472">Membrane</keyword>
<sequence length="192" mass="21584">MKKLINYLLQGLLYIAPLGITAYIIYGAFTLVDGLSQKLLARFFDIQIPGLGLLSLLIFLIFVGFLGRTIIAQPLKKVFQKIIDKVPLLNFIYSAFNDLFTAFVGKEKKFNQPVLVKVNLNSDLEKLGFITEENLDIIKAAGKVAVYFPHSYNFSGELFIVPRTQIRKLDVNSSELMKFIVSAGLTGWTKNN</sequence>
<keyword evidence="3" id="KW-1185">Reference proteome</keyword>
<gene>
    <name evidence="2" type="ORF">AABB81_09980</name>
</gene>
<evidence type="ECO:0000256" key="1">
    <source>
        <dbReference type="SAM" id="Phobius"/>
    </source>
</evidence>
<dbReference type="Proteomes" id="UP001474120">
    <property type="component" value="Unassembled WGS sequence"/>
</dbReference>
<keyword evidence="1" id="KW-1133">Transmembrane helix</keyword>
<proteinExistence type="predicted"/>
<dbReference type="Pfam" id="PF04367">
    <property type="entry name" value="DUF502"/>
    <property type="match status" value="1"/>
</dbReference>
<accession>A0ABU9L3L4</accession>
<dbReference type="RefSeq" id="WP_342160298.1">
    <property type="nucleotide sequence ID" value="NZ_JBCDNA010000002.1"/>
</dbReference>
<protein>
    <submittedName>
        <fullName evidence="2">DUF502 domain-containing protein</fullName>
    </submittedName>
</protein>
<reference evidence="2 3" key="1">
    <citation type="submission" date="2024-04" db="EMBL/GenBank/DDBJ databases">
        <title>whole genome sequencing of Lutimonas vermicola strain IMCC1616.</title>
        <authorList>
            <person name="Bae S.S."/>
        </authorList>
    </citation>
    <scope>NUCLEOTIDE SEQUENCE [LARGE SCALE GENOMIC DNA]</scope>
    <source>
        <strain evidence="2 3">IMCC1616</strain>
    </source>
</reference>
<dbReference type="InterPro" id="IPR007462">
    <property type="entry name" value="COV1-like"/>
</dbReference>
<dbReference type="PANTHER" id="PTHR31876">
    <property type="entry name" value="COV-LIKE PROTEIN 1"/>
    <property type="match status" value="1"/>
</dbReference>